<dbReference type="Proteomes" id="UP000255517">
    <property type="component" value="Unassembled WGS sequence"/>
</dbReference>
<organism evidence="1 2">
    <name type="scientific">Peptoniphilus lacrimalis</name>
    <dbReference type="NCBI Taxonomy" id="33031"/>
    <lineage>
        <taxon>Bacteria</taxon>
        <taxon>Bacillati</taxon>
        <taxon>Bacillota</taxon>
        <taxon>Tissierellia</taxon>
        <taxon>Tissierellales</taxon>
        <taxon>Peptoniphilaceae</taxon>
        <taxon>Peptoniphilus</taxon>
    </lineage>
</organism>
<dbReference type="SUPFAM" id="SSF53335">
    <property type="entry name" value="S-adenosyl-L-methionine-dependent methyltransferases"/>
    <property type="match status" value="1"/>
</dbReference>
<sequence length="181" mass="20674">MIAKEKYYEIVDEILKNDFKGKSAVDATMGMGNDTEKLLKVVGEKGKVFAFDVQDQSINYCKEKFKNISNLEILKISHEFIDILENFDLAIYNLGYLPGSDKSVTTMAMSTVISLMKATQLINKGGIIIVVSYLGHENSQEERDSLEKFLKSLDQKKFIVEKREFFNQINNPPIVYVLEKK</sequence>
<dbReference type="Pfam" id="PF06962">
    <property type="entry name" value="rRNA_methylase"/>
    <property type="match status" value="1"/>
</dbReference>
<dbReference type="PANTHER" id="PTHR35276:SF1">
    <property type="entry name" value="TRNA (MNM(5)S(2)U34)-METHYLTRANSFERASE, CHLOROPLASTIC"/>
    <property type="match status" value="1"/>
</dbReference>
<evidence type="ECO:0000313" key="2">
    <source>
        <dbReference type="Proteomes" id="UP000255517"/>
    </source>
</evidence>
<reference evidence="1 2" key="1">
    <citation type="submission" date="2018-06" db="EMBL/GenBank/DDBJ databases">
        <authorList>
            <consortium name="Pathogen Informatics"/>
            <person name="Doyle S."/>
        </authorList>
    </citation>
    <scope>NUCLEOTIDE SEQUENCE [LARGE SCALE GENOMIC DNA]</scope>
    <source>
        <strain evidence="1 2">NCTC13149</strain>
    </source>
</reference>
<evidence type="ECO:0000313" key="1">
    <source>
        <dbReference type="EMBL" id="SUB57047.1"/>
    </source>
</evidence>
<dbReference type="EMBL" id="UGSZ01000001">
    <property type="protein sequence ID" value="SUB57047.1"/>
    <property type="molecule type" value="Genomic_DNA"/>
</dbReference>
<dbReference type="RefSeq" id="WP_019034516.1">
    <property type="nucleotide sequence ID" value="NZ_UGSZ01000001.1"/>
</dbReference>
<dbReference type="Gene3D" id="3.40.50.150">
    <property type="entry name" value="Vaccinia Virus protein VP39"/>
    <property type="match status" value="1"/>
</dbReference>
<dbReference type="PANTHER" id="PTHR35276">
    <property type="entry name" value="S-ADENOSYL-L-METHIONINE-DEPENDENT METHYLTRANSFERASES SUPERFAMILY PROTEIN"/>
    <property type="match status" value="1"/>
</dbReference>
<gene>
    <name evidence="1" type="ORF">NCTC13149_00862</name>
</gene>
<name>A0A379C618_9FIRM</name>
<protein>
    <submittedName>
        <fullName evidence="1">16S rRNA m(4)C1402 methyltranserfase</fullName>
    </submittedName>
</protein>
<dbReference type="InterPro" id="IPR010719">
    <property type="entry name" value="MnmM_MeTrfase"/>
</dbReference>
<dbReference type="InterPro" id="IPR029063">
    <property type="entry name" value="SAM-dependent_MTases_sf"/>
</dbReference>
<dbReference type="AlphaFoldDB" id="A0A379C618"/>
<accession>A0A379C618</accession>
<dbReference type="STRING" id="1122949.GCA_000378725_00605"/>
<proteinExistence type="predicted"/>
<dbReference type="OrthoDB" id="9792989at2"/>